<evidence type="ECO:0000313" key="3">
    <source>
        <dbReference type="Proteomes" id="UP000008722"/>
    </source>
</evidence>
<protein>
    <submittedName>
        <fullName evidence="2">Uncharacterized protein</fullName>
    </submittedName>
</protein>
<keyword evidence="1" id="KW-1133">Transmembrane helix</keyword>
<keyword evidence="1" id="KW-0812">Transmembrane</keyword>
<evidence type="ECO:0000313" key="2">
    <source>
        <dbReference type="EMBL" id="ADR37781.1"/>
    </source>
</evidence>
<accession>E4UAK2</accession>
<keyword evidence="2" id="KW-0614">Plasmid</keyword>
<reference evidence="3" key="1">
    <citation type="submission" date="2010-11" db="EMBL/GenBank/DDBJ databases">
        <title>The complete sequence of plasmid of Oceanithermus profundus DSM 14977.</title>
        <authorList>
            <consortium name="US DOE Joint Genome Institute (JGI-PGF)"/>
            <person name="Lucas S."/>
            <person name="Copeland A."/>
            <person name="Lapidus A."/>
            <person name="Bruce D."/>
            <person name="Goodwin L."/>
            <person name="Pitluck S."/>
            <person name="Kyrpides N."/>
            <person name="Mavromatis K."/>
            <person name="Pagani I."/>
            <person name="Ivanova N."/>
            <person name="Zhang X."/>
            <person name="Brettin T."/>
            <person name="Detter J.C."/>
            <person name="Tapia R."/>
            <person name="Han C."/>
            <person name="Land M."/>
            <person name="Hauser L."/>
            <person name="Markowitz V."/>
            <person name="Cheng J.-F."/>
            <person name="Hugenholtz P."/>
            <person name="Woyke T."/>
            <person name="Wu D."/>
            <person name="Tindall B."/>
            <person name="Faehnrich R."/>
            <person name="Brambilla E."/>
            <person name="Klenk H.-P."/>
            <person name="Eisen J.A."/>
        </authorList>
    </citation>
    <scope>NUCLEOTIDE SEQUENCE [LARGE SCALE GENOMIC DNA]</scope>
    <source>
        <strain evidence="3">DSM 14977 / NBRC 100410 / VKM B-2274 / 506</strain>
        <plasmid evidence="3">Plasmid pOCEPR01</plasmid>
    </source>
</reference>
<dbReference type="AlphaFoldDB" id="E4UAK2"/>
<proteinExistence type="predicted"/>
<reference evidence="2 3" key="2">
    <citation type="journal article" date="2011" name="Stand. Genomic Sci.">
        <title>Complete genome sequence of Oceanithermus profundus type strain (506).</title>
        <authorList>
            <person name="Pati A."/>
            <person name="Zhang X."/>
            <person name="Lapidus A."/>
            <person name="Nolan M."/>
            <person name="Lucas S."/>
            <person name="Del Rio T.G."/>
            <person name="Tice H."/>
            <person name="Cheng J.F."/>
            <person name="Tapia R."/>
            <person name="Han C."/>
            <person name="Goodwin L."/>
            <person name="Pitluck S."/>
            <person name="Liolios K."/>
            <person name="Pagani I."/>
            <person name="Ivanova N."/>
            <person name="Mavromatis K."/>
            <person name="Chen A."/>
            <person name="Palaniappan K."/>
            <person name="Hauser L."/>
            <person name="Jeffries C.D."/>
            <person name="Brambilla E.M."/>
            <person name="Rohl A."/>
            <person name="Mwirichia R."/>
            <person name="Rohde M."/>
            <person name="Tindall B.J."/>
            <person name="Sikorski J."/>
            <person name="Wirth R."/>
            <person name="Goker M."/>
            <person name="Woyke T."/>
            <person name="Detter J.C."/>
            <person name="Bristow J."/>
            <person name="Eisen J.A."/>
            <person name="Markowitz V."/>
            <person name="Hugenholtz P."/>
            <person name="Kyrpides N.C."/>
            <person name="Klenk H.P."/>
            <person name="Land M."/>
        </authorList>
    </citation>
    <scope>NUCLEOTIDE SEQUENCE [LARGE SCALE GENOMIC DNA]</scope>
    <source>
        <strain evidence="3">DSM 14977 / NBRC 100410 / VKM B-2274 / 506</strain>
        <plasmid evidence="3">Plasmid pOCEPR01</plasmid>
    </source>
</reference>
<organism evidence="2 3">
    <name type="scientific">Oceanithermus profundus (strain DSM 14977 / NBRC 100410 / VKM B-2274 / 506)</name>
    <dbReference type="NCBI Taxonomy" id="670487"/>
    <lineage>
        <taxon>Bacteria</taxon>
        <taxon>Thermotogati</taxon>
        <taxon>Deinococcota</taxon>
        <taxon>Deinococci</taxon>
        <taxon>Thermales</taxon>
        <taxon>Thermaceae</taxon>
        <taxon>Oceanithermus</taxon>
    </lineage>
</organism>
<gene>
    <name evidence="2" type="ordered locus">Ocepr_2333</name>
</gene>
<dbReference type="RefSeq" id="WP_013449760.1">
    <property type="nucleotide sequence ID" value="NC_014753.1"/>
</dbReference>
<evidence type="ECO:0000256" key="1">
    <source>
        <dbReference type="SAM" id="Phobius"/>
    </source>
</evidence>
<dbReference type="KEGG" id="opr:Ocepr_2333"/>
<dbReference type="Proteomes" id="UP000008722">
    <property type="component" value="Plasmid pOCEPR01"/>
</dbReference>
<sequence length="57" mass="6857" precursor="true">MKEFLYTMAFFGSAFFIPILVVYGGWSIWRAARWALRLFRPPFSRPSQYDYPLGFKR</sequence>
<name>E4UAK2_OCEP5</name>
<dbReference type="HOGENOM" id="CLU_2992252_0_0_0"/>
<geneLocation type="plasmid" evidence="2 3">
    <name>pOCEPR01</name>
</geneLocation>
<keyword evidence="3" id="KW-1185">Reference proteome</keyword>
<keyword evidence="1" id="KW-0472">Membrane</keyword>
<feature type="transmembrane region" description="Helical" evidence="1">
    <location>
        <begin position="6"/>
        <end position="29"/>
    </location>
</feature>
<dbReference type="EMBL" id="CP002362">
    <property type="protein sequence ID" value="ADR37781.1"/>
    <property type="molecule type" value="Genomic_DNA"/>
</dbReference>